<proteinExistence type="predicted"/>
<gene>
    <name evidence="3" type="ORF">HMI49_02230</name>
</gene>
<evidence type="ECO:0000313" key="4">
    <source>
        <dbReference type="Proteomes" id="UP000563426"/>
    </source>
</evidence>
<dbReference type="InterPro" id="IPR035897">
    <property type="entry name" value="Toll_tir_struct_dom_sf"/>
</dbReference>
<evidence type="ECO:0000256" key="1">
    <source>
        <dbReference type="SAM" id="MobiDB-lite"/>
    </source>
</evidence>
<comment type="caution">
    <text evidence="3">The sequence shown here is derived from an EMBL/GenBank/DDBJ whole genome shotgun (WGS) entry which is preliminary data.</text>
</comment>
<feature type="compositionally biased region" description="Basic and acidic residues" evidence="1">
    <location>
        <begin position="588"/>
        <end position="597"/>
    </location>
</feature>
<keyword evidence="4" id="KW-1185">Reference proteome</keyword>
<dbReference type="AlphaFoldDB" id="A0A7Y4KDV8"/>
<keyword evidence="3" id="KW-0675">Receptor</keyword>
<dbReference type="Pfam" id="PF13676">
    <property type="entry name" value="TIR_2"/>
    <property type="match status" value="1"/>
</dbReference>
<feature type="domain" description="TIR" evidence="2">
    <location>
        <begin position="395"/>
        <end position="554"/>
    </location>
</feature>
<dbReference type="RefSeq" id="WP_171432842.1">
    <property type="nucleotide sequence ID" value="NZ_JABFJV010000007.1"/>
</dbReference>
<protein>
    <submittedName>
        <fullName evidence="3">Toll/interleukin-1 receptor domain-containing protein</fullName>
    </submittedName>
</protein>
<evidence type="ECO:0000313" key="3">
    <source>
        <dbReference type="EMBL" id="NOK32021.1"/>
    </source>
</evidence>
<evidence type="ECO:0000259" key="2">
    <source>
        <dbReference type="PROSITE" id="PS50104"/>
    </source>
</evidence>
<dbReference type="Proteomes" id="UP000563426">
    <property type="component" value="Unassembled WGS sequence"/>
</dbReference>
<sequence>MPEELEVASACWSLFTKARAWPSKKLFARSYPQWADPVLSSQQKWPHIQVSTEVRPDWELLFMLPETRTLLAPLPALIHDVATRVVANPIYRNEHSSRLDLTLADFERFWSSADAARLAADLLAGMWNPWLGWGSSHSEGVRFQPHLDVLRYEQAEGLDELLRRSHPPPGDAQKKVAEPEGPYLELLHRIHEHLKRTGTWPEAVPFAVAHRNLGFIPDLVARLEPEFIRGAWTGTRNARLKLTFKSLDWVTSARERHLLAQAVRAMAQIWLETDEPNSDFGITAEMVAQKSRLSQAEVGPLLRYLEQSFWVTIEPSDWTEQSWKLPVNDKIGLLKNVEVWEDYLRATQEEEKAQRHAVLSSIDLERLAYAAEGLLAPACEPPSVGKKGRGRRAKKAKSIFISHAAKDKDLVDAFVELLVSGMGVEAEDIVCTSLSQQTVPLGNKFREYLRDAVNDCSLFICLVSKNFYASTFALCEVGAAWGAKKTIVPVMVPPLGPKNLEAVLQDGWQAVELLNGDQLALMAGTLRRHLGGTGDIGRWVPQLRKFLKTAREVLAQEHEGPLGHTSTHASREAGQDSSRDASGQDSLSPERARHDVNKQSGESTGDHAAQTFDSPDWQTFVKLTGAVRAASEPLSPVLRAAAYATGSGMGGKVIGSDYKDIRDAEDRGMLVSDAGNFWADEDSRLMRSVVEPLKDLKGFLKQASDLFHLEHEKRYGFVADMQKLRFAEVHMGFSWVYGAPEPDDNIPF</sequence>
<dbReference type="GO" id="GO:0007165">
    <property type="term" value="P:signal transduction"/>
    <property type="evidence" value="ECO:0007669"/>
    <property type="project" value="InterPro"/>
</dbReference>
<feature type="compositionally biased region" description="Basic and acidic residues" evidence="1">
    <location>
        <begin position="569"/>
        <end position="579"/>
    </location>
</feature>
<dbReference type="PROSITE" id="PS50104">
    <property type="entry name" value="TIR"/>
    <property type="match status" value="1"/>
</dbReference>
<organism evidence="3 4">
    <name type="scientific">Corallococcus exercitus</name>
    <dbReference type="NCBI Taxonomy" id="2316736"/>
    <lineage>
        <taxon>Bacteria</taxon>
        <taxon>Pseudomonadati</taxon>
        <taxon>Myxococcota</taxon>
        <taxon>Myxococcia</taxon>
        <taxon>Myxococcales</taxon>
        <taxon>Cystobacterineae</taxon>
        <taxon>Myxococcaceae</taxon>
        <taxon>Corallococcus</taxon>
    </lineage>
</organism>
<dbReference type="SUPFAM" id="SSF52200">
    <property type="entry name" value="Toll/Interleukin receptor TIR domain"/>
    <property type="match status" value="1"/>
</dbReference>
<dbReference type="EMBL" id="JABFJV010000007">
    <property type="protein sequence ID" value="NOK32021.1"/>
    <property type="molecule type" value="Genomic_DNA"/>
</dbReference>
<accession>A0A7Y4KDV8</accession>
<name>A0A7Y4KDV8_9BACT</name>
<reference evidence="3 4" key="1">
    <citation type="submission" date="2020-05" db="EMBL/GenBank/DDBJ databases">
        <authorList>
            <person name="Whitworth D."/>
        </authorList>
    </citation>
    <scope>NUCLEOTIDE SEQUENCE [LARGE SCALE GENOMIC DNA]</scope>
    <source>
        <strain evidence="3 4">AB043B</strain>
    </source>
</reference>
<dbReference type="InterPro" id="IPR000157">
    <property type="entry name" value="TIR_dom"/>
</dbReference>
<dbReference type="Gene3D" id="3.40.50.10140">
    <property type="entry name" value="Toll/interleukin-1 receptor homology (TIR) domain"/>
    <property type="match status" value="1"/>
</dbReference>
<feature type="region of interest" description="Disordered" evidence="1">
    <location>
        <begin position="557"/>
        <end position="612"/>
    </location>
</feature>